<dbReference type="PANTHER" id="PTHR14387:SF7">
    <property type="entry name" value="THYROID ADENOMA-ASSOCIATED PROTEIN"/>
    <property type="match status" value="1"/>
</dbReference>
<dbReference type="InterPro" id="IPR056843">
    <property type="entry name" value="THADA-like_TPR"/>
</dbReference>
<evidence type="ECO:0000259" key="6">
    <source>
        <dbReference type="Pfam" id="PF10350"/>
    </source>
</evidence>
<name>A0ABM5JE16_DRORH</name>
<feature type="domain" description="tRNA (32-2'-O)-methyltransferase regulator THADA-like TPR repeats region" evidence="7">
    <location>
        <begin position="481"/>
        <end position="681"/>
    </location>
</feature>
<reference evidence="9" key="2">
    <citation type="submission" date="2025-05" db="UniProtKB">
        <authorList>
            <consortium name="EnsemblMetazoa"/>
        </authorList>
    </citation>
    <scope>IDENTIFICATION</scope>
</reference>
<dbReference type="EnsemblMetazoa" id="XM_044461132.1">
    <property type="protein sequence ID" value="XP_044317067.1"/>
    <property type="gene ID" value="LOC108047817"/>
</dbReference>
<dbReference type="SUPFAM" id="SSF48371">
    <property type="entry name" value="ARM repeat"/>
    <property type="match status" value="2"/>
</dbReference>
<evidence type="ECO:0000313" key="10">
    <source>
        <dbReference type="Proteomes" id="UP001652680"/>
    </source>
</evidence>
<dbReference type="PANTHER" id="PTHR14387">
    <property type="entry name" value="THADA/DEATH RECEPTOR INTERACTING PROTEIN"/>
    <property type="match status" value="1"/>
</dbReference>
<evidence type="ECO:0000256" key="5">
    <source>
        <dbReference type="SAM" id="MobiDB-lite"/>
    </source>
</evidence>
<feature type="domain" description="DUF2428" evidence="6">
    <location>
        <begin position="839"/>
        <end position="1107"/>
    </location>
</feature>
<keyword evidence="4" id="KW-0175">Coiled coil</keyword>
<reference evidence="10" key="1">
    <citation type="journal article" date="2021" name="Elife">
        <title>Highly contiguous assemblies of 101 drosophilid genomes.</title>
        <authorList>
            <person name="Kim B.Y."/>
            <person name="Wang J.R."/>
            <person name="Miller D.E."/>
            <person name="Barmina O."/>
            <person name="Delaney E."/>
            <person name="Thompson A."/>
            <person name="Comeault A.A."/>
            <person name="Peede D."/>
            <person name="D'Agostino E.R."/>
            <person name="Pelaez J."/>
            <person name="Aguilar J.M."/>
            <person name="Haji D."/>
            <person name="Matsunaga T."/>
            <person name="Armstrong E.E."/>
            <person name="Zych M."/>
            <person name="Ogawa Y."/>
            <person name="Stamenkovic-Radak M."/>
            <person name="Jelic M."/>
            <person name="Veselinovic M.S."/>
            <person name="Tanaskovic M."/>
            <person name="Eric P."/>
            <person name="Gao J.J."/>
            <person name="Katoh T.K."/>
            <person name="Toda M.J."/>
            <person name="Watabe H."/>
            <person name="Watada M."/>
            <person name="Davis J.S."/>
            <person name="Moyle L.C."/>
            <person name="Manoli G."/>
            <person name="Bertolini E."/>
            <person name="Kostal V."/>
            <person name="Hawley R.S."/>
            <person name="Takahashi A."/>
            <person name="Jones C.D."/>
            <person name="Price D.K."/>
            <person name="Whiteman N."/>
            <person name="Kopp A."/>
            <person name="Matute D.R."/>
            <person name="Petrov D.A."/>
        </authorList>
    </citation>
    <scope>NUCLEOTIDE SEQUENCE [LARGE SCALE GENOMIC DNA]</scope>
</reference>
<dbReference type="InterPro" id="IPR051954">
    <property type="entry name" value="tRNA_methyltransferase_THADA"/>
</dbReference>
<dbReference type="InterPro" id="IPR056842">
    <property type="entry name" value="THADA-like_TPR_C"/>
</dbReference>
<evidence type="ECO:0000256" key="1">
    <source>
        <dbReference type="ARBA" id="ARBA00010409"/>
    </source>
</evidence>
<evidence type="ECO:0000313" key="9">
    <source>
        <dbReference type="EnsemblMetazoa" id="XP_044317067.1"/>
    </source>
</evidence>
<evidence type="ECO:0000256" key="2">
    <source>
        <dbReference type="ARBA" id="ARBA00022694"/>
    </source>
</evidence>
<gene>
    <name evidence="9" type="primary">108047817</name>
</gene>
<proteinExistence type="inferred from homology"/>
<protein>
    <recommendedName>
        <fullName evidence="3">tRNA (32-2'-O)-methyltransferase regulator THADA</fullName>
    </recommendedName>
</protein>
<dbReference type="Pfam" id="PF25150">
    <property type="entry name" value="TPR_Trm732"/>
    <property type="match status" value="1"/>
</dbReference>
<dbReference type="Pfam" id="PF10350">
    <property type="entry name" value="DUF2428"/>
    <property type="match status" value="1"/>
</dbReference>
<comment type="similarity">
    <text evidence="1">Belongs to the THADA family.</text>
</comment>
<keyword evidence="2" id="KW-0819">tRNA processing</keyword>
<evidence type="ECO:0000256" key="4">
    <source>
        <dbReference type="SAM" id="Coils"/>
    </source>
</evidence>
<evidence type="ECO:0000259" key="8">
    <source>
        <dbReference type="Pfam" id="PF25151"/>
    </source>
</evidence>
<feature type="coiled-coil region" evidence="4">
    <location>
        <begin position="540"/>
        <end position="571"/>
    </location>
</feature>
<accession>A0ABM5JE16</accession>
<feature type="region of interest" description="Disordered" evidence="5">
    <location>
        <begin position="1167"/>
        <end position="1188"/>
    </location>
</feature>
<evidence type="ECO:0000256" key="3">
    <source>
        <dbReference type="ARBA" id="ARBA00035698"/>
    </source>
</evidence>
<dbReference type="Proteomes" id="UP001652680">
    <property type="component" value="Unassembled WGS sequence"/>
</dbReference>
<evidence type="ECO:0000259" key="7">
    <source>
        <dbReference type="Pfam" id="PF25150"/>
    </source>
</evidence>
<dbReference type="Pfam" id="PF25151">
    <property type="entry name" value="TPR_Trm732_C"/>
    <property type="match status" value="1"/>
</dbReference>
<dbReference type="InterPro" id="IPR019442">
    <property type="entry name" value="THADA/TRM732_DUF2428"/>
</dbReference>
<organism evidence="9 10">
    <name type="scientific">Drosophila rhopaloa</name>
    <name type="common">Fruit fly</name>
    <dbReference type="NCBI Taxonomy" id="1041015"/>
    <lineage>
        <taxon>Eukaryota</taxon>
        <taxon>Metazoa</taxon>
        <taxon>Ecdysozoa</taxon>
        <taxon>Arthropoda</taxon>
        <taxon>Hexapoda</taxon>
        <taxon>Insecta</taxon>
        <taxon>Pterygota</taxon>
        <taxon>Neoptera</taxon>
        <taxon>Endopterygota</taxon>
        <taxon>Diptera</taxon>
        <taxon>Brachycera</taxon>
        <taxon>Muscomorpha</taxon>
        <taxon>Ephydroidea</taxon>
        <taxon>Drosophilidae</taxon>
        <taxon>Drosophila</taxon>
        <taxon>Sophophora</taxon>
    </lineage>
</organism>
<sequence>MNDLSLRVAALKLCAHPKRFAELRDALVPLPNRWNSASHGFVRQFAAAKSSAEQVLAVKEIFYSDQQEHVEPARFLADLLLASPLKHAVRNQLTKLFSDNGLAKQDPARLHGHSKDLLLEALQQSLGAMATSLGGPASPESHDHANDVFVSANACLQNFPFGREALGRQVLLFAPRLPAALQRYWADISDPSLELSPTRRNELYLYVQNALRFLVSLLSEWSEQLRLGDGRQLLGSADAVAREVACHVDTPWDVRSIAGLLIGHLARFSGVFGEYIADCSSARTEQDLPVQTAALLVLRRSDYAEHAPQALAVLKMIVTVGERENSVSNLLVFLSKHLFIYSKSLGDMQSFLPATQEVVYQQILAELQVFALQNISSGTDSVRHMSSALLRQVLQHAKTTGREELFQVVYRQFEGCSASLSASCLALEQLVAVSGVSQAIANCPSLFGVVFPRFLGCEDSVDALFKVMMVSAHKTQPLDEWQSLWFGQLLAATQVADKRRPVIEQLLTQAVQLEPRTLAHLLLRDARLPLSSKLSAILSARQLSERRQELLRDLKQEVEQALLGLDDHTRLLALRFVVETPRPSDHLTKAEAEAIGLYLRHNANNPSAHLRQLGYGLLQKALRRIHLGLAEHQKRPTPAGEELLSLLTRLTGDLSRNLFPTANYGRRWLSLHLLRDCVELGRKLQLRISEELLPPEALPNLKHCLGDSYEQNKVLAAQLLESLQSCSRFDAVEMVELLLSLRPPDSATGAFQLQVYCRAKAVETDLPVKVEAETTLEPRTFRALHWCLDHLREGLSLAQRDLAEAAKLNPLYGLLFASRHLLQQLDLEQLAEEAAWRQYVQALVTTCLAVSGVVLPVVSSASPEGHLPATRDQETDQPLTNVLSRRLPSEALQQVRTTPQMVLLCAWRSIKEVCLILGELVQRAPLEEEQLQQQQGDFLLSSGQLEAIGEHFLHLLAETKHRGAFEQAYVGFTMLCRRFWHSDAVRLNQLPGQWVSEAMAMVSGQEVRRGARLCSTRRSAGMPFMLQALICTELKLGTHATLHRCMLQLLEVCERRTAGPAGITARSHALNILRALFRCSELAELVTEFMARGIQCALEGLLLAEEWAERNCATLLLAALVVRVFGVERARLETGELHVRNRMTGRIFFTRYPQLFDYFHGALQRESTQMDSNERASGNGNGRRSGKRRQAVQLEAMLLMLSRLYPSSLEGAESTLNLSEFVPFLIKICHSHDLMTRERAALVVANFVSQEQALAEIRRIVVELKALQLRLENLKEPPTLDANLVHGQLLLLLHLHRLVRWTRPSLARMQLHTLASLAAPMLQCDVCAFGALVDVMVAIMEDAVDPGLVDFQLLDAIAAVYRLDHKEVYRRCQGLGISMRFYQIFGLHLHRLHGISQGMVQHMVEDLAEPFWALDELKVELWLYILLQRSLGEERPLVSELDVEHFQFSGDIRRYYKTLSAEERQEIGEQLHQSRAIRSCVLQMTSTSTTRHWSLQLVGRLVALQPLLKEPALELDQLVRRCSEAHSSHQEPGLVLGLKRLIGETESLERKHWLPLLNYALRLVAPVQPVYLRHQAAELCELLVRSRPKDQMGLGTADVDVEVVGRFARLVLLLLLDEAEWLRHGAAQLVCSAKFRSEIQQEEAAMSREILPSALTPEFLKAMMRNLEQQAGHSAFLLRLFHLIAEPFLASEAKDSELSIHEDGDVEVFDKQEINLYCEPLLVLCELAAAFRAQFGKSQELMAAIEALGLPSDLVSG</sequence>
<feature type="domain" description="tRNA (32-2'-O)-methyltransferase regulator THADA-like C-terminal TPR repeats region" evidence="8">
    <location>
        <begin position="1110"/>
        <end position="1294"/>
    </location>
</feature>
<dbReference type="InterPro" id="IPR016024">
    <property type="entry name" value="ARM-type_fold"/>
</dbReference>
<keyword evidence="10" id="KW-1185">Reference proteome</keyword>